<keyword evidence="1" id="KW-1133">Transmembrane helix</keyword>
<evidence type="ECO:0008006" key="4">
    <source>
        <dbReference type="Google" id="ProtNLM"/>
    </source>
</evidence>
<proteinExistence type="predicted"/>
<evidence type="ECO:0000256" key="1">
    <source>
        <dbReference type="SAM" id="Phobius"/>
    </source>
</evidence>
<dbReference type="AlphaFoldDB" id="A0A5C8ZNZ5"/>
<evidence type="ECO:0000313" key="3">
    <source>
        <dbReference type="Proteomes" id="UP000321933"/>
    </source>
</evidence>
<name>A0A5C8ZNZ5_9GAMM</name>
<reference evidence="2 3" key="1">
    <citation type="submission" date="2019-08" db="EMBL/GenBank/DDBJ databases">
        <title>Parahaliea maris sp. nov., isolated from the surface seawater.</title>
        <authorList>
            <person name="Liu Y."/>
        </authorList>
    </citation>
    <scope>NUCLEOTIDE SEQUENCE [LARGE SCALE GENOMIC DNA]</scope>
    <source>
        <strain evidence="2 3">S2-26</strain>
    </source>
</reference>
<feature type="transmembrane region" description="Helical" evidence="1">
    <location>
        <begin position="16"/>
        <end position="36"/>
    </location>
</feature>
<feature type="transmembrane region" description="Helical" evidence="1">
    <location>
        <begin position="97"/>
        <end position="116"/>
    </location>
</feature>
<feature type="transmembrane region" description="Helical" evidence="1">
    <location>
        <begin position="56"/>
        <end position="76"/>
    </location>
</feature>
<protein>
    <recommendedName>
        <fullName evidence="4">Shikimate kinase</fullName>
    </recommendedName>
</protein>
<accession>A0A5C8ZNZ5</accession>
<gene>
    <name evidence="2" type="ORF">FVW59_17480</name>
</gene>
<evidence type="ECO:0000313" key="2">
    <source>
        <dbReference type="EMBL" id="TXS89309.1"/>
    </source>
</evidence>
<organism evidence="2 3">
    <name type="scientific">Parahaliea aestuarii</name>
    <dbReference type="NCBI Taxonomy" id="1852021"/>
    <lineage>
        <taxon>Bacteria</taxon>
        <taxon>Pseudomonadati</taxon>
        <taxon>Pseudomonadota</taxon>
        <taxon>Gammaproteobacteria</taxon>
        <taxon>Cellvibrionales</taxon>
        <taxon>Halieaceae</taxon>
        <taxon>Parahaliea</taxon>
    </lineage>
</organism>
<dbReference type="Proteomes" id="UP000321933">
    <property type="component" value="Unassembled WGS sequence"/>
</dbReference>
<feature type="transmembrane region" description="Helical" evidence="1">
    <location>
        <begin position="225"/>
        <end position="244"/>
    </location>
</feature>
<dbReference type="OrthoDB" id="6022998at2"/>
<keyword evidence="1" id="KW-0812">Transmembrane</keyword>
<dbReference type="EMBL" id="VRYZ01000009">
    <property type="protein sequence ID" value="TXS89309.1"/>
    <property type="molecule type" value="Genomic_DNA"/>
</dbReference>
<comment type="caution">
    <text evidence="2">The sequence shown here is derived from an EMBL/GenBank/DDBJ whole genome shotgun (WGS) entry which is preliminary data.</text>
</comment>
<keyword evidence="1" id="KW-0472">Membrane</keyword>
<dbReference type="RefSeq" id="WP_148065671.1">
    <property type="nucleotide sequence ID" value="NZ_VRYZ01000009.1"/>
</dbReference>
<sequence length="281" mass="31277">MTEQVTFLGSDRRFRVFTAVKYLTFLLLSFNIYLFLDEELTAMEYTFTGGVALGQIIQVFSTTIDTAAWVVLLLLFELETSVLDDARIRGAVKYALHGTRLLCSAAIVYAFTGYYADALSLHQVTALATSDACSLLGQGFSVMVDHDDYLPLAADNCASFGPELYRLTGLDIVTDAGHLHAVQLLGWTDVINAGAWILVVAVLEVEVRLQLRGHLSDRIMYGSRYIKFVLYFTLFAAAAYWGVAGDFLDFWDAALWLFAFIFIEMNVFEWQQTSPGSSEPG</sequence>
<keyword evidence="3" id="KW-1185">Reference proteome</keyword>
<feature type="transmembrane region" description="Helical" evidence="1">
    <location>
        <begin position="184"/>
        <end position="205"/>
    </location>
</feature>